<feature type="transmembrane region" description="Helical" evidence="12">
    <location>
        <begin position="169"/>
        <end position="185"/>
    </location>
</feature>
<gene>
    <name evidence="13" type="ORF">METZ01_LOCUS305921</name>
</gene>
<feature type="transmembrane region" description="Helical" evidence="12">
    <location>
        <begin position="197"/>
        <end position="217"/>
    </location>
</feature>
<keyword evidence="2" id="KW-1003">Cell membrane</keyword>
<evidence type="ECO:0008006" key="14">
    <source>
        <dbReference type="Google" id="ProtNLM"/>
    </source>
</evidence>
<proteinExistence type="predicted"/>
<dbReference type="GO" id="GO:0004605">
    <property type="term" value="F:phosphatidate cytidylyltransferase activity"/>
    <property type="evidence" value="ECO:0007669"/>
    <property type="project" value="TreeGrafter"/>
</dbReference>
<evidence type="ECO:0000256" key="10">
    <source>
        <dbReference type="ARBA" id="ARBA00023209"/>
    </source>
</evidence>
<keyword evidence="6" id="KW-0548">Nucleotidyltransferase</keyword>
<protein>
    <recommendedName>
        <fullName evidence="14">Phosphatidate cytidylyltransferase</fullName>
    </recommendedName>
</protein>
<keyword evidence="11" id="KW-1208">Phospholipid metabolism</keyword>
<keyword evidence="4" id="KW-0808">Transferase</keyword>
<feature type="transmembrane region" description="Helical" evidence="12">
    <location>
        <begin position="69"/>
        <end position="89"/>
    </location>
</feature>
<keyword evidence="3" id="KW-0444">Lipid biosynthesis</keyword>
<keyword evidence="7 12" id="KW-1133">Transmembrane helix</keyword>
<dbReference type="GO" id="GO:0016024">
    <property type="term" value="P:CDP-diacylglycerol biosynthetic process"/>
    <property type="evidence" value="ECO:0007669"/>
    <property type="project" value="TreeGrafter"/>
</dbReference>
<dbReference type="Pfam" id="PF01148">
    <property type="entry name" value="CTP_transf_1"/>
    <property type="match status" value="1"/>
</dbReference>
<keyword evidence="10" id="KW-0594">Phospholipid biosynthesis</keyword>
<organism evidence="13">
    <name type="scientific">marine metagenome</name>
    <dbReference type="NCBI Taxonomy" id="408172"/>
    <lineage>
        <taxon>unclassified sequences</taxon>
        <taxon>metagenomes</taxon>
        <taxon>ecological metagenomes</taxon>
    </lineage>
</organism>
<evidence type="ECO:0000256" key="1">
    <source>
        <dbReference type="ARBA" id="ARBA00004651"/>
    </source>
</evidence>
<evidence type="ECO:0000256" key="7">
    <source>
        <dbReference type="ARBA" id="ARBA00022989"/>
    </source>
</evidence>
<keyword evidence="9 12" id="KW-0472">Membrane</keyword>
<feature type="transmembrane region" description="Helical" evidence="12">
    <location>
        <begin position="129"/>
        <end position="148"/>
    </location>
</feature>
<accession>A0A382MYY0</accession>
<keyword evidence="5 12" id="KW-0812">Transmembrane</keyword>
<evidence type="ECO:0000256" key="3">
    <source>
        <dbReference type="ARBA" id="ARBA00022516"/>
    </source>
</evidence>
<evidence type="ECO:0000256" key="8">
    <source>
        <dbReference type="ARBA" id="ARBA00023098"/>
    </source>
</evidence>
<dbReference type="EMBL" id="UINC01096297">
    <property type="protein sequence ID" value="SVC53067.1"/>
    <property type="molecule type" value="Genomic_DNA"/>
</dbReference>
<evidence type="ECO:0000256" key="5">
    <source>
        <dbReference type="ARBA" id="ARBA00022692"/>
    </source>
</evidence>
<reference evidence="13" key="1">
    <citation type="submission" date="2018-05" db="EMBL/GenBank/DDBJ databases">
        <authorList>
            <person name="Lanie J.A."/>
            <person name="Ng W.-L."/>
            <person name="Kazmierczak K.M."/>
            <person name="Andrzejewski T.M."/>
            <person name="Davidsen T.M."/>
            <person name="Wayne K.J."/>
            <person name="Tettelin H."/>
            <person name="Glass J.I."/>
            <person name="Rusch D."/>
            <person name="Podicherti R."/>
            <person name="Tsui H.-C.T."/>
            <person name="Winkler M.E."/>
        </authorList>
    </citation>
    <scope>NUCLEOTIDE SEQUENCE</scope>
</reference>
<dbReference type="PANTHER" id="PTHR46382:SF1">
    <property type="entry name" value="PHOSPHATIDATE CYTIDYLYLTRANSFERASE"/>
    <property type="match status" value="1"/>
</dbReference>
<feature type="transmembrane region" description="Helical" evidence="12">
    <location>
        <begin position="46"/>
        <end position="63"/>
    </location>
</feature>
<dbReference type="AlphaFoldDB" id="A0A382MYY0"/>
<feature type="transmembrane region" description="Helical" evidence="12">
    <location>
        <begin position="101"/>
        <end position="123"/>
    </location>
</feature>
<evidence type="ECO:0000256" key="9">
    <source>
        <dbReference type="ARBA" id="ARBA00023136"/>
    </source>
</evidence>
<evidence type="ECO:0000256" key="6">
    <source>
        <dbReference type="ARBA" id="ARBA00022695"/>
    </source>
</evidence>
<evidence type="ECO:0000256" key="4">
    <source>
        <dbReference type="ARBA" id="ARBA00022679"/>
    </source>
</evidence>
<feature type="transmembrane region" description="Helical" evidence="12">
    <location>
        <begin position="6"/>
        <end position="34"/>
    </location>
</feature>
<evidence type="ECO:0000256" key="12">
    <source>
        <dbReference type="SAM" id="Phobius"/>
    </source>
</evidence>
<evidence type="ECO:0000256" key="11">
    <source>
        <dbReference type="ARBA" id="ARBA00023264"/>
    </source>
</evidence>
<comment type="subcellular location">
    <subcellularLocation>
        <location evidence="1">Cell membrane</location>
        <topology evidence="1">Multi-pass membrane protein</topology>
    </subcellularLocation>
</comment>
<dbReference type="PANTHER" id="PTHR46382">
    <property type="entry name" value="PHOSPHATIDATE CYTIDYLYLTRANSFERASE"/>
    <property type="match status" value="1"/>
</dbReference>
<name>A0A382MYY0_9ZZZZ</name>
<evidence type="ECO:0000256" key="2">
    <source>
        <dbReference type="ARBA" id="ARBA00022475"/>
    </source>
</evidence>
<sequence>MTAVFLVPLVVIGTLTFDSSEFVIAIMPILVIGSWEFTNLIKMRRWLAKALYVVALTAAAYYLNQTPVLLMPLLVVTLLWWIINSYWIINFPRHTNYWHSYIATRLVNGFFFFVPLLVALSALHQISSSLILLLLALVWAADSGAYIVGKTIGKNKLLPKVSPGKTIEGVAGGALFSLGVMFIYVRFGFENAAFEQYFLYGVLSLVVTLASICGDLFESLHKRLAGVKDSGILLPGHGGLFDRIDSLTASAPIFFLAYSFLT</sequence>
<keyword evidence="8" id="KW-0443">Lipid metabolism</keyword>
<evidence type="ECO:0000313" key="13">
    <source>
        <dbReference type="EMBL" id="SVC53067.1"/>
    </source>
</evidence>
<dbReference type="GO" id="GO:0005886">
    <property type="term" value="C:plasma membrane"/>
    <property type="evidence" value="ECO:0007669"/>
    <property type="project" value="UniProtKB-SubCell"/>
</dbReference>